<evidence type="ECO:0000256" key="6">
    <source>
        <dbReference type="ARBA" id="ARBA00023136"/>
    </source>
</evidence>
<feature type="transmembrane region" description="Helical" evidence="7">
    <location>
        <begin position="133"/>
        <end position="152"/>
    </location>
</feature>
<evidence type="ECO:0000313" key="10">
    <source>
        <dbReference type="Proteomes" id="UP000248021"/>
    </source>
</evidence>
<dbReference type="Gene3D" id="1.10.3720.10">
    <property type="entry name" value="MetI-like"/>
    <property type="match status" value="1"/>
</dbReference>
<dbReference type="InterPro" id="IPR000515">
    <property type="entry name" value="MetI-like"/>
</dbReference>
<dbReference type="InterPro" id="IPR035906">
    <property type="entry name" value="MetI-like_sf"/>
</dbReference>
<comment type="similarity">
    <text evidence="7">Belongs to the binding-protein-dependent transport system permease family.</text>
</comment>
<dbReference type="EMBL" id="QJJK01000006">
    <property type="protein sequence ID" value="PXW57937.1"/>
    <property type="molecule type" value="Genomic_DNA"/>
</dbReference>
<feature type="transmembrane region" description="Helical" evidence="7">
    <location>
        <begin position="75"/>
        <end position="97"/>
    </location>
</feature>
<dbReference type="PANTHER" id="PTHR30151:SF25">
    <property type="entry name" value="TAURINE TRANSPORT SYSTEM PERMEASE PROTEIN TAUC"/>
    <property type="match status" value="1"/>
</dbReference>
<evidence type="ECO:0000256" key="7">
    <source>
        <dbReference type="RuleBase" id="RU363032"/>
    </source>
</evidence>
<keyword evidence="2 7" id="KW-0813">Transport</keyword>
<sequence length="259" mass="28138">MTDVAAPNGPRIAPSVHRGLVLPVALLAAWELSSRLGLADPRFLPPLEIIARSGWHEMMEGRLWGDLLASLRRDLSGFGLGATIGIALGTVLGLSRLADRILTPWFNGLKQIALVAWIPLISMWFGFDEAAKVVFVALAACIPVVLNTQEGVRAAPLPLIEVGRTLRFSRTQFLLRLHLPAALPSILTGLHLGLIYAWLATVGAEYFMAVGPGIGGLIIAGRERFDMPLVLLGILILGCIGFAIDRMAGWIEHRLIRWH</sequence>
<gene>
    <name evidence="9" type="ORF">C7450_106109</name>
</gene>
<dbReference type="GO" id="GO:0055085">
    <property type="term" value="P:transmembrane transport"/>
    <property type="evidence" value="ECO:0007669"/>
    <property type="project" value="InterPro"/>
</dbReference>
<dbReference type="PANTHER" id="PTHR30151">
    <property type="entry name" value="ALKANE SULFONATE ABC TRANSPORTER-RELATED, MEMBRANE SUBUNIT"/>
    <property type="match status" value="1"/>
</dbReference>
<name>A0A2V3U5F1_9HYPH</name>
<feature type="domain" description="ABC transmembrane type-1" evidence="8">
    <location>
        <begin position="67"/>
        <end position="248"/>
    </location>
</feature>
<evidence type="ECO:0000256" key="4">
    <source>
        <dbReference type="ARBA" id="ARBA00022692"/>
    </source>
</evidence>
<comment type="caution">
    <text evidence="9">The sequence shown here is derived from an EMBL/GenBank/DDBJ whole genome shotgun (WGS) entry which is preliminary data.</text>
</comment>
<dbReference type="OrthoDB" id="9799271at2"/>
<dbReference type="GO" id="GO:0005886">
    <property type="term" value="C:plasma membrane"/>
    <property type="evidence" value="ECO:0007669"/>
    <property type="project" value="UniProtKB-SubCell"/>
</dbReference>
<dbReference type="AlphaFoldDB" id="A0A2V3U5F1"/>
<accession>A0A2V3U5F1</accession>
<dbReference type="Proteomes" id="UP000248021">
    <property type="component" value="Unassembled WGS sequence"/>
</dbReference>
<keyword evidence="6 7" id="KW-0472">Membrane</keyword>
<feature type="transmembrane region" description="Helical" evidence="7">
    <location>
        <begin position="204"/>
        <end position="222"/>
    </location>
</feature>
<dbReference type="Pfam" id="PF00528">
    <property type="entry name" value="BPD_transp_1"/>
    <property type="match status" value="1"/>
</dbReference>
<keyword evidence="4 7" id="KW-0812">Transmembrane</keyword>
<proteinExistence type="inferred from homology"/>
<evidence type="ECO:0000256" key="5">
    <source>
        <dbReference type="ARBA" id="ARBA00022989"/>
    </source>
</evidence>
<feature type="transmembrane region" description="Helical" evidence="7">
    <location>
        <begin position="173"/>
        <end position="198"/>
    </location>
</feature>
<evidence type="ECO:0000256" key="2">
    <source>
        <dbReference type="ARBA" id="ARBA00022448"/>
    </source>
</evidence>
<evidence type="ECO:0000256" key="3">
    <source>
        <dbReference type="ARBA" id="ARBA00022475"/>
    </source>
</evidence>
<evidence type="ECO:0000256" key="1">
    <source>
        <dbReference type="ARBA" id="ARBA00004651"/>
    </source>
</evidence>
<protein>
    <submittedName>
        <fullName evidence="9">Sulfonate transport system permease protein</fullName>
    </submittedName>
</protein>
<dbReference type="SUPFAM" id="SSF161098">
    <property type="entry name" value="MetI-like"/>
    <property type="match status" value="1"/>
</dbReference>
<dbReference type="CDD" id="cd06261">
    <property type="entry name" value="TM_PBP2"/>
    <property type="match status" value="1"/>
</dbReference>
<feature type="transmembrane region" description="Helical" evidence="7">
    <location>
        <begin position="109"/>
        <end position="127"/>
    </location>
</feature>
<dbReference type="PROSITE" id="PS50928">
    <property type="entry name" value="ABC_TM1"/>
    <property type="match status" value="1"/>
</dbReference>
<dbReference type="RefSeq" id="WP_110375264.1">
    <property type="nucleotide sequence ID" value="NZ_JAHBRY010000001.1"/>
</dbReference>
<evidence type="ECO:0000259" key="8">
    <source>
        <dbReference type="PROSITE" id="PS50928"/>
    </source>
</evidence>
<keyword evidence="10" id="KW-1185">Reference proteome</keyword>
<keyword evidence="5 7" id="KW-1133">Transmembrane helix</keyword>
<keyword evidence="3" id="KW-1003">Cell membrane</keyword>
<dbReference type="GO" id="GO:0010438">
    <property type="term" value="P:cellular response to sulfur starvation"/>
    <property type="evidence" value="ECO:0007669"/>
    <property type="project" value="TreeGrafter"/>
</dbReference>
<reference evidence="9 10" key="1">
    <citation type="submission" date="2018-05" db="EMBL/GenBank/DDBJ databases">
        <title>Genomic Encyclopedia of Type Strains, Phase IV (KMG-IV): sequencing the most valuable type-strain genomes for metagenomic binning, comparative biology and taxonomic classification.</title>
        <authorList>
            <person name="Goeker M."/>
        </authorList>
    </citation>
    <scope>NUCLEOTIDE SEQUENCE [LARGE SCALE GENOMIC DNA]</scope>
    <source>
        <strain evidence="9 10">DSM 6462</strain>
    </source>
</reference>
<organism evidence="9 10">
    <name type="scientific">Chelatococcus asaccharovorans</name>
    <dbReference type="NCBI Taxonomy" id="28210"/>
    <lineage>
        <taxon>Bacteria</taxon>
        <taxon>Pseudomonadati</taxon>
        <taxon>Pseudomonadota</taxon>
        <taxon>Alphaproteobacteria</taxon>
        <taxon>Hyphomicrobiales</taxon>
        <taxon>Chelatococcaceae</taxon>
        <taxon>Chelatococcus</taxon>
    </lineage>
</organism>
<evidence type="ECO:0000313" key="9">
    <source>
        <dbReference type="EMBL" id="PXW57937.1"/>
    </source>
</evidence>
<feature type="transmembrane region" description="Helical" evidence="7">
    <location>
        <begin position="229"/>
        <end position="251"/>
    </location>
</feature>
<comment type="subcellular location">
    <subcellularLocation>
        <location evidence="1 7">Cell membrane</location>
        <topology evidence="1 7">Multi-pass membrane protein</topology>
    </subcellularLocation>
</comment>